<keyword evidence="3" id="KW-1185">Reference proteome</keyword>
<name>A0A8G2F042_9PROT</name>
<evidence type="ECO:0000313" key="2">
    <source>
        <dbReference type="EMBL" id="SDG49994.1"/>
    </source>
</evidence>
<comment type="caution">
    <text evidence="2">The sequence shown here is derived from an EMBL/GenBank/DDBJ whole genome shotgun (WGS) entry which is preliminary data.</text>
</comment>
<dbReference type="RefSeq" id="WP_028795114.1">
    <property type="nucleotide sequence ID" value="NZ_FNBW01000019.1"/>
</dbReference>
<dbReference type="SUPFAM" id="SSF158682">
    <property type="entry name" value="TerB-like"/>
    <property type="match status" value="1"/>
</dbReference>
<evidence type="ECO:0000313" key="3">
    <source>
        <dbReference type="Proteomes" id="UP000198615"/>
    </source>
</evidence>
<dbReference type="CDD" id="cd07313">
    <property type="entry name" value="terB_like_2"/>
    <property type="match status" value="1"/>
</dbReference>
<accession>A0A8G2F042</accession>
<dbReference type="Gene3D" id="1.10.3680.10">
    <property type="entry name" value="TerB-like"/>
    <property type="match status" value="1"/>
</dbReference>
<dbReference type="Pfam" id="PF05099">
    <property type="entry name" value="TerB"/>
    <property type="match status" value="1"/>
</dbReference>
<dbReference type="EMBL" id="FNBW01000019">
    <property type="protein sequence ID" value="SDG49994.1"/>
    <property type="molecule type" value="Genomic_DNA"/>
</dbReference>
<dbReference type="Proteomes" id="UP000198615">
    <property type="component" value="Unassembled WGS sequence"/>
</dbReference>
<protein>
    <submittedName>
        <fullName evidence="2">Uncharacterized conserved protein, tellurite resistance protein B (TerB) family</fullName>
    </submittedName>
</protein>
<organism evidence="2 3">
    <name type="scientific">Thalassobaculum litoreum DSM 18839</name>
    <dbReference type="NCBI Taxonomy" id="1123362"/>
    <lineage>
        <taxon>Bacteria</taxon>
        <taxon>Pseudomonadati</taxon>
        <taxon>Pseudomonadota</taxon>
        <taxon>Alphaproteobacteria</taxon>
        <taxon>Rhodospirillales</taxon>
        <taxon>Thalassobaculaceae</taxon>
        <taxon>Thalassobaculum</taxon>
    </lineage>
</organism>
<evidence type="ECO:0000259" key="1">
    <source>
        <dbReference type="Pfam" id="PF05099"/>
    </source>
</evidence>
<sequence>MLARLKAFMNSIDAGGAPSAAPKDALATAVAVLLARAATLDGSFEAQERAVVADHLCNRFDVSREEIDRTLDEAVNSADEMVDLYGLIRTVKDRMDEEGRIDLMEALWEVVYADGELHDYEGQLMRRLSGLLYVSDRESGEARKRALAKLGLEVG</sequence>
<gene>
    <name evidence="2" type="ORF">SAMN05660686_04620</name>
</gene>
<dbReference type="AlphaFoldDB" id="A0A8G2F042"/>
<dbReference type="InterPro" id="IPR029024">
    <property type="entry name" value="TerB-like"/>
</dbReference>
<proteinExistence type="predicted"/>
<dbReference type="InterPro" id="IPR007791">
    <property type="entry name" value="DjlA_N"/>
</dbReference>
<reference evidence="2 3" key="1">
    <citation type="submission" date="2016-10" db="EMBL/GenBank/DDBJ databases">
        <authorList>
            <person name="Varghese N."/>
            <person name="Submissions S."/>
        </authorList>
    </citation>
    <scope>NUCLEOTIDE SEQUENCE [LARGE SCALE GENOMIC DNA]</scope>
    <source>
        <strain evidence="2 3">DSM 18839</strain>
    </source>
</reference>
<feature type="domain" description="Co-chaperone DjlA N-terminal" evidence="1">
    <location>
        <begin position="28"/>
        <end position="143"/>
    </location>
</feature>